<keyword evidence="3 5" id="KW-1133">Transmembrane helix</keyword>
<name>A0A6B9FCM2_9EURY</name>
<evidence type="ECO:0000256" key="5">
    <source>
        <dbReference type="SAM" id="Phobius"/>
    </source>
</evidence>
<feature type="transmembrane region" description="Helical" evidence="5">
    <location>
        <begin position="264"/>
        <end position="285"/>
    </location>
</feature>
<dbReference type="RefSeq" id="WP_157691276.1">
    <property type="nucleotide sequence ID" value="NZ_CP034345.1"/>
</dbReference>
<dbReference type="OrthoDB" id="117970at2157"/>
<feature type="transmembrane region" description="Helical" evidence="5">
    <location>
        <begin position="155"/>
        <end position="176"/>
    </location>
</feature>
<feature type="transmembrane region" description="Helical" evidence="5">
    <location>
        <begin position="356"/>
        <end position="376"/>
    </location>
</feature>
<dbReference type="PANTHER" id="PTHR23518:SF2">
    <property type="entry name" value="MAJOR FACILITATOR SUPERFAMILY TRANSPORTER"/>
    <property type="match status" value="1"/>
</dbReference>
<dbReference type="GO" id="GO:0022857">
    <property type="term" value="F:transmembrane transporter activity"/>
    <property type="evidence" value="ECO:0007669"/>
    <property type="project" value="InterPro"/>
</dbReference>
<feature type="transmembrane region" description="Helical" evidence="5">
    <location>
        <begin position="232"/>
        <end position="252"/>
    </location>
</feature>
<protein>
    <submittedName>
        <fullName evidence="7">MFS transporter</fullName>
    </submittedName>
</protein>
<dbReference type="PROSITE" id="PS50850">
    <property type="entry name" value="MFS"/>
    <property type="match status" value="1"/>
</dbReference>
<dbReference type="InterPro" id="IPR020846">
    <property type="entry name" value="MFS_dom"/>
</dbReference>
<dbReference type="CDD" id="cd17325">
    <property type="entry name" value="MFS_MdtG_SLC18_like"/>
    <property type="match status" value="1"/>
</dbReference>
<dbReference type="KEGG" id="hra:EI982_17785"/>
<dbReference type="PROSITE" id="PS00216">
    <property type="entry name" value="SUGAR_TRANSPORT_1"/>
    <property type="match status" value="1"/>
</dbReference>
<proteinExistence type="predicted"/>
<keyword evidence="2 5" id="KW-0812">Transmembrane</keyword>
<accession>A0A6B9FCM2</accession>
<gene>
    <name evidence="7" type="ORF">EI982_17785</name>
</gene>
<dbReference type="EMBL" id="CP034345">
    <property type="protein sequence ID" value="QGX96734.1"/>
    <property type="molecule type" value="Genomic_DNA"/>
</dbReference>
<evidence type="ECO:0000256" key="3">
    <source>
        <dbReference type="ARBA" id="ARBA00022989"/>
    </source>
</evidence>
<feature type="transmembrane region" description="Helical" evidence="5">
    <location>
        <begin position="125"/>
        <end position="143"/>
    </location>
</feature>
<feature type="transmembrane region" description="Helical" evidence="5">
    <location>
        <begin position="21"/>
        <end position="40"/>
    </location>
</feature>
<dbReference type="Gene3D" id="1.20.1250.20">
    <property type="entry name" value="MFS general substrate transporter like domains"/>
    <property type="match status" value="2"/>
</dbReference>
<dbReference type="Pfam" id="PF07690">
    <property type="entry name" value="MFS_1"/>
    <property type="match status" value="1"/>
</dbReference>
<dbReference type="SUPFAM" id="SSF103473">
    <property type="entry name" value="MFS general substrate transporter"/>
    <property type="match status" value="2"/>
</dbReference>
<comment type="subcellular location">
    <subcellularLocation>
        <location evidence="1">Membrane</location>
        <topology evidence="1">Multi-pass membrane protein</topology>
    </subcellularLocation>
</comment>
<evidence type="ECO:0000259" key="6">
    <source>
        <dbReference type="PROSITE" id="PS50850"/>
    </source>
</evidence>
<dbReference type="InterPro" id="IPR011701">
    <property type="entry name" value="MFS"/>
</dbReference>
<reference evidence="7 8" key="1">
    <citation type="submission" date="2018-12" db="EMBL/GenBank/DDBJ databases">
        <title>Complete genome sequence of Haloplanus rallus MBLA0036.</title>
        <authorList>
            <person name="Nam Y.-d."/>
            <person name="Kang J."/>
            <person name="Chung W.-H."/>
            <person name="Park Y.S."/>
        </authorList>
    </citation>
    <scope>NUCLEOTIDE SEQUENCE [LARGE SCALE GENOMIC DNA]</scope>
    <source>
        <strain evidence="7 8">MBLA0036</strain>
    </source>
</reference>
<dbReference type="PRINTS" id="PR01035">
    <property type="entry name" value="TCRTETA"/>
</dbReference>
<feature type="transmembrane region" description="Helical" evidence="5">
    <location>
        <begin position="182"/>
        <end position="204"/>
    </location>
</feature>
<dbReference type="GeneID" id="43371435"/>
<dbReference type="Proteomes" id="UP000428325">
    <property type="component" value="Chromosome"/>
</dbReference>
<evidence type="ECO:0000256" key="2">
    <source>
        <dbReference type="ARBA" id="ARBA00022692"/>
    </source>
</evidence>
<evidence type="ECO:0000256" key="4">
    <source>
        <dbReference type="ARBA" id="ARBA00023136"/>
    </source>
</evidence>
<evidence type="ECO:0000313" key="7">
    <source>
        <dbReference type="EMBL" id="QGX96734.1"/>
    </source>
</evidence>
<dbReference type="PANTHER" id="PTHR23518">
    <property type="entry name" value="C-METHYLTRANSFERASE"/>
    <property type="match status" value="1"/>
</dbReference>
<feature type="domain" description="Major facilitator superfamily (MFS) profile" evidence="6">
    <location>
        <begin position="25"/>
        <end position="408"/>
    </location>
</feature>
<feature type="transmembrane region" description="Helical" evidence="5">
    <location>
        <begin position="52"/>
        <end position="75"/>
    </location>
</feature>
<keyword evidence="4 5" id="KW-0472">Membrane</keyword>
<dbReference type="AlphaFoldDB" id="A0A6B9FCM2"/>
<dbReference type="InterPro" id="IPR001958">
    <property type="entry name" value="Tet-R_TetA/multi-R_MdtG-like"/>
</dbReference>
<evidence type="ECO:0000256" key="1">
    <source>
        <dbReference type="ARBA" id="ARBA00004141"/>
    </source>
</evidence>
<feature type="transmembrane region" description="Helical" evidence="5">
    <location>
        <begin position="297"/>
        <end position="317"/>
    </location>
</feature>
<evidence type="ECO:0000313" key="8">
    <source>
        <dbReference type="Proteomes" id="UP000428325"/>
    </source>
</evidence>
<feature type="transmembrane region" description="Helical" evidence="5">
    <location>
        <begin position="323"/>
        <end position="344"/>
    </location>
</feature>
<feature type="transmembrane region" description="Helical" evidence="5">
    <location>
        <begin position="382"/>
        <end position="402"/>
    </location>
</feature>
<sequence length="422" mass="44129">MGLLDLDRRVFALGLARMADAVGNSFLIVVLPLYLASGQVPIESLVGARVSLLGASLTITEYLLVGIVLSLFGFLNSLAQPFTGRLSDRTGRRRAFILFGLLLLGAASGAYALVSSYWLVVLLRVLQGVGAAFTIPCTVALVNELATGHDRGSNFGVFNTFRLIGFGFGPIVAGLVVEARGFDAAFAVAVAGAAVSFLTVWAFVSDPERPETAASDDLSVAVRGDDRLLDPVFTLGLGTVAMGICIAMFATLEGRINERLGQGTLWFGLQFGAVTLANVAFQIPIGRAADRYGRRPFLLAGFCLLVPTTVAQGYVLSPAPMTVTRFLLGVAVALVFAPSLAVAGDLAREGESGTTLSVLTMAFGLGVAIGPLASGYLERFGFAVPFLAAGMLATLALVLVSTQVGETGDPQRTVDWPWSPGD</sequence>
<dbReference type="InterPro" id="IPR005829">
    <property type="entry name" value="Sugar_transporter_CS"/>
</dbReference>
<organism evidence="7 8">
    <name type="scientific">Haloplanus rallus</name>
    <dbReference type="NCBI Taxonomy" id="1816183"/>
    <lineage>
        <taxon>Archaea</taxon>
        <taxon>Methanobacteriati</taxon>
        <taxon>Methanobacteriota</taxon>
        <taxon>Stenosarchaea group</taxon>
        <taxon>Halobacteria</taxon>
        <taxon>Halobacteriales</taxon>
        <taxon>Haloferacaceae</taxon>
        <taxon>Haloplanus</taxon>
    </lineage>
</organism>
<dbReference type="GO" id="GO:0016020">
    <property type="term" value="C:membrane"/>
    <property type="evidence" value="ECO:0007669"/>
    <property type="project" value="UniProtKB-SubCell"/>
</dbReference>
<keyword evidence="8" id="KW-1185">Reference proteome</keyword>
<dbReference type="InterPro" id="IPR036259">
    <property type="entry name" value="MFS_trans_sf"/>
</dbReference>
<feature type="transmembrane region" description="Helical" evidence="5">
    <location>
        <begin position="96"/>
        <end position="119"/>
    </location>
</feature>